<dbReference type="Pfam" id="PF00950">
    <property type="entry name" value="ABC-3"/>
    <property type="match status" value="1"/>
</dbReference>
<dbReference type="PANTHER" id="PTHR30477">
    <property type="entry name" value="ABC-TRANSPORTER METAL-BINDING PROTEIN"/>
    <property type="match status" value="1"/>
</dbReference>
<evidence type="ECO:0000256" key="3">
    <source>
        <dbReference type="ARBA" id="ARBA00022692"/>
    </source>
</evidence>
<gene>
    <name evidence="7" type="ORF">METZ01_LOCUS69228</name>
</gene>
<reference evidence="7" key="1">
    <citation type="submission" date="2018-05" db="EMBL/GenBank/DDBJ databases">
        <authorList>
            <person name="Lanie J.A."/>
            <person name="Ng W.-L."/>
            <person name="Kazmierczak K.M."/>
            <person name="Andrzejewski T.M."/>
            <person name="Davidsen T.M."/>
            <person name="Wayne K.J."/>
            <person name="Tettelin H."/>
            <person name="Glass J.I."/>
            <person name="Rusch D."/>
            <person name="Podicherti R."/>
            <person name="Tsui H.-C.T."/>
            <person name="Winkler M.E."/>
        </authorList>
    </citation>
    <scope>NUCLEOTIDE SEQUENCE</scope>
</reference>
<sequence length="304" mass="31409">MEFVTDPWQWWVEPFIDDPALQRVVLAGLLTVVVTSIVGTWVVLRGTTYLAEALGHGVLPGVAAAHLLGGNPTTGALVAAVAMVVGVRGVQRRSPLPGESAIGLLLVAMLALTVVLVAATDGIDEHDLHEMLFGSVLDTGTGDLVRQAVLVGVVALVALVFHRALLVLTFDETQARLLGMRPRLTEMAFLLLAALSVTASFDVVGSLLVFAFLVAPPAAAAMLARRVPAIMATSAVIGTGSVLLGTLLAHHLLGEADHVHDLSTVVDGHATAEGAAMAATMALVAVAVVLVVMVSRGAREDLSA</sequence>
<accession>A0A381TKR7</accession>
<comment type="similarity">
    <text evidence="2">Belongs to the ABC-3 integral membrane protein family.</text>
</comment>
<dbReference type="PANTHER" id="PTHR30477:SF13">
    <property type="entry name" value="IRON TRANSPORT SYSTEM MEMBRANE PROTEIN HI_0360-RELATED"/>
    <property type="match status" value="1"/>
</dbReference>
<dbReference type="GO" id="GO:0055085">
    <property type="term" value="P:transmembrane transport"/>
    <property type="evidence" value="ECO:0007669"/>
    <property type="project" value="InterPro"/>
</dbReference>
<evidence type="ECO:0000256" key="5">
    <source>
        <dbReference type="ARBA" id="ARBA00023136"/>
    </source>
</evidence>
<comment type="subcellular location">
    <subcellularLocation>
        <location evidence="1">Membrane</location>
        <topology evidence="1">Multi-pass membrane protein</topology>
    </subcellularLocation>
</comment>
<evidence type="ECO:0000256" key="1">
    <source>
        <dbReference type="ARBA" id="ARBA00004141"/>
    </source>
</evidence>
<proteinExistence type="inferred from homology"/>
<keyword evidence="4 6" id="KW-1133">Transmembrane helix</keyword>
<dbReference type="InterPro" id="IPR037294">
    <property type="entry name" value="ABC_BtuC-like"/>
</dbReference>
<dbReference type="SUPFAM" id="SSF81345">
    <property type="entry name" value="ABC transporter involved in vitamin B12 uptake, BtuC"/>
    <property type="match status" value="1"/>
</dbReference>
<evidence type="ECO:0000313" key="7">
    <source>
        <dbReference type="EMBL" id="SVA16374.1"/>
    </source>
</evidence>
<evidence type="ECO:0000256" key="6">
    <source>
        <dbReference type="SAM" id="Phobius"/>
    </source>
</evidence>
<protein>
    <submittedName>
        <fullName evidence="7">Uncharacterized protein</fullName>
    </submittedName>
</protein>
<name>A0A381TKR7_9ZZZZ</name>
<feature type="transmembrane region" description="Helical" evidence="6">
    <location>
        <begin position="74"/>
        <end position="90"/>
    </location>
</feature>
<dbReference type="InterPro" id="IPR001626">
    <property type="entry name" value="ABC_TroCD"/>
</dbReference>
<feature type="transmembrane region" description="Helical" evidence="6">
    <location>
        <begin position="227"/>
        <end position="253"/>
    </location>
</feature>
<dbReference type="GO" id="GO:0010043">
    <property type="term" value="P:response to zinc ion"/>
    <property type="evidence" value="ECO:0007669"/>
    <property type="project" value="TreeGrafter"/>
</dbReference>
<dbReference type="GO" id="GO:0043190">
    <property type="term" value="C:ATP-binding cassette (ABC) transporter complex"/>
    <property type="evidence" value="ECO:0007669"/>
    <property type="project" value="InterPro"/>
</dbReference>
<dbReference type="AlphaFoldDB" id="A0A381TKR7"/>
<evidence type="ECO:0000256" key="2">
    <source>
        <dbReference type="ARBA" id="ARBA00008034"/>
    </source>
</evidence>
<feature type="transmembrane region" description="Helical" evidence="6">
    <location>
        <begin position="274"/>
        <end position="294"/>
    </location>
</feature>
<feature type="transmembrane region" description="Helical" evidence="6">
    <location>
        <begin position="148"/>
        <end position="168"/>
    </location>
</feature>
<dbReference type="EMBL" id="UINC01004720">
    <property type="protein sequence ID" value="SVA16374.1"/>
    <property type="molecule type" value="Genomic_DNA"/>
</dbReference>
<dbReference type="Gene3D" id="1.10.3470.10">
    <property type="entry name" value="ABC transporter involved in vitamin B12 uptake, BtuC"/>
    <property type="match status" value="1"/>
</dbReference>
<organism evidence="7">
    <name type="scientific">marine metagenome</name>
    <dbReference type="NCBI Taxonomy" id="408172"/>
    <lineage>
        <taxon>unclassified sequences</taxon>
        <taxon>metagenomes</taxon>
        <taxon>ecological metagenomes</taxon>
    </lineage>
</organism>
<feature type="transmembrane region" description="Helical" evidence="6">
    <location>
        <begin position="20"/>
        <end position="44"/>
    </location>
</feature>
<feature type="transmembrane region" description="Helical" evidence="6">
    <location>
        <begin position="189"/>
        <end position="215"/>
    </location>
</feature>
<keyword evidence="5 6" id="KW-0472">Membrane</keyword>
<evidence type="ECO:0000256" key="4">
    <source>
        <dbReference type="ARBA" id="ARBA00022989"/>
    </source>
</evidence>
<keyword evidence="3 6" id="KW-0812">Transmembrane</keyword>
<feature type="transmembrane region" description="Helical" evidence="6">
    <location>
        <begin position="102"/>
        <end position="123"/>
    </location>
</feature>